<protein>
    <submittedName>
        <fullName evidence="10">Uncharacterized protein</fullName>
    </submittedName>
</protein>
<keyword evidence="7" id="KW-0472">Membrane</keyword>
<evidence type="ECO:0000256" key="4">
    <source>
        <dbReference type="ARBA" id="ARBA00022692"/>
    </source>
</evidence>
<keyword evidence="1" id="KW-1003">Cell membrane</keyword>
<dbReference type="Pfam" id="PF03799">
    <property type="entry name" value="FtsQ_DivIB_C"/>
    <property type="match status" value="1"/>
</dbReference>
<evidence type="ECO:0000259" key="9">
    <source>
        <dbReference type="Pfam" id="PF08478"/>
    </source>
</evidence>
<accession>A0A1F6GFB2</accession>
<dbReference type="STRING" id="1817772.A2527_00685"/>
<name>A0A1F6GFB2_9PROT</name>
<dbReference type="Gene3D" id="3.10.20.310">
    <property type="entry name" value="membrane protein fhac"/>
    <property type="match status" value="1"/>
</dbReference>
<feature type="domain" description="POTRA" evidence="9">
    <location>
        <begin position="53"/>
        <end position="120"/>
    </location>
</feature>
<keyword evidence="3" id="KW-0132">Cell division</keyword>
<dbReference type="EMBL" id="MFNE01000009">
    <property type="protein sequence ID" value="OGG96796.1"/>
    <property type="molecule type" value="Genomic_DNA"/>
</dbReference>
<keyword evidence="5 7" id="KW-1133">Transmembrane helix</keyword>
<feature type="transmembrane region" description="Helical" evidence="7">
    <location>
        <begin position="29"/>
        <end position="49"/>
    </location>
</feature>
<evidence type="ECO:0000259" key="8">
    <source>
        <dbReference type="Pfam" id="PF03799"/>
    </source>
</evidence>
<organism evidence="10 11">
    <name type="scientific">Candidatus Lambdaproteobacteria bacterium RIFOXYD2_FULL_50_16</name>
    <dbReference type="NCBI Taxonomy" id="1817772"/>
    <lineage>
        <taxon>Bacteria</taxon>
        <taxon>Pseudomonadati</taxon>
        <taxon>Pseudomonadota</taxon>
        <taxon>Candidatus Lambdaproteobacteria</taxon>
    </lineage>
</organism>
<dbReference type="InterPro" id="IPR013685">
    <property type="entry name" value="POTRA_FtsQ_type"/>
</dbReference>
<dbReference type="AlphaFoldDB" id="A0A1F6GFB2"/>
<gene>
    <name evidence="10" type="ORF">A2527_00685</name>
</gene>
<evidence type="ECO:0000256" key="5">
    <source>
        <dbReference type="ARBA" id="ARBA00022989"/>
    </source>
</evidence>
<dbReference type="Pfam" id="PF08478">
    <property type="entry name" value="POTRA_1"/>
    <property type="match status" value="1"/>
</dbReference>
<comment type="caution">
    <text evidence="10">The sequence shown here is derived from an EMBL/GenBank/DDBJ whole genome shotgun (WGS) entry which is preliminary data.</text>
</comment>
<evidence type="ECO:0000313" key="10">
    <source>
        <dbReference type="EMBL" id="OGG96796.1"/>
    </source>
</evidence>
<dbReference type="Gene3D" id="3.40.50.11690">
    <property type="entry name" value="Cell division protein FtsQ/DivIB"/>
    <property type="match status" value="1"/>
</dbReference>
<proteinExistence type="predicted"/>
<dbReference type="GO" id="GO:0090529">
    <property type="term" value="P:cell septum assembly"/>
    <property type="evidence" value="ECO:0007669"/>
    <property type="project" value="InterPro"/>
</dbReference>
<reference evidence="10 11" key="1">
    <citation type="journal article" date="2016" name="Nat. Commun.">
        <title>Thousands of microbial genomes shed light on interconnected biogeochemical processes in an aquifer system.</title>
        <authorList>
            <person name="Anantharaman K."/>
            <person name="Brown C.T."/>
            <person name="Hug L.A."/>
            <person name="Sharon I."/>
            <person name="Castelle C.J."/>
            <person name="Probst A.J."/>
            <person name="Thomas B.C."/>
            <person name="Singh A."/>
            <person name="Wilkins M.J."/>
            <person name="Karaoz U."/>
            <person name="Brodie E.L."/>
            <person name="Williams K.H."/>
            <person name="Hubbard S.S."/>
            <person name="Banfield J.F."/>
        </authorList>
    </citation>
    <scope>NUCLEOTIDE SEQUENCE [LARGE SCALE GENOMIC DNA]</scope>
</reference>
<evidence type="ECO:0000256" key="3">
    <source>
        <dbReference type="ARBA" id="ARBA00022618"/>
    </source>
</evidence>
<dbReference type="PANTHER" id="PTHR35851">
    <property type="entry name" value="CELL DIVISION PROTEIN FTSQ"/>
    <property type="match status" value="1"/>
</dbReference>
<dbReference type="PANTHER" id="PTHR35851:SF1">
    <property type="entry name" value="CELL DIVISION PROTEIN FTSQ"/>
    <property type="match status" value="1"/>
</dbReference>
<dbReference type="InterPro" id="IPR026579">
    <property type="entry name" value="FtsQ"/>
</dbReference>
<evidence type="ECO:0000256" key="6">
    <source>
        <dbReference type="ARBA" id="ARBA00023306"/>
    </source>
</evidence>
<evidence type="ECO:0000256" key="1">
    <source>
        <dbReference type="ARBA" id="ARBA00022475"/>
    </source>
</evidence>
<keyword evidence="4 7" id="KW-0812">Transmembrane</keyword>
<dbReference type="InterPro" id="IPR005548">
    <property type="entry name" value="Cell_div_FtsQ/DivIB_C"/>
</dbReference>
<evidence type="ECO:0000256" key="2">
    <source>
        <dbReference type="ARBA" id="ARBA00022519"/>
    </source>
</evidence>
<feature type="domain" description="Cell division protein FtsQ/DivIB C-terminal" evidence="8">
    <location>
        <begin position="125"/>
        <end position="252"/>
    </location>
</feature>
<sequence>MKDFAAQDFGRQRSAPPKVPMLPGLGRTALTLATMVLFIASWGWMPFYLAGDLREVQVSGNQILSAQALVSRLALGKEPIGWWGLDPYVLTEQLLKEPWVAQAKVKKTSSLGLMIEVVERTPMVYVKTRDQLFLMDENLVLLSLPDKQRFWELPVLTDPGLEEAKEGDRLDSAAVERALKLMKLLENDPVIPLSAVSEIVLTDPLNLKLITLPSGLEFRFGLGQFEEKLERLHRASADLHQRENRLAYVDLRHPKGLVIKRK</sequence>
<evidence type="ECO:0000313" key="11">
    <source>
        <dbReference type="Proteomes" id="UP000178449"/>
    </source>
</evidence>
<dbReference type="InterPro" id="IPR045335">
    <property type="entry name" value="FtsQ_C_sf"/>
</dbReference>
<dbReference type="Proteomes" id="UP000178449">
    <property type="component" value="Unassembled WGS sequence"/>
</dbReference>
<keyword evidence="6" id="KW-0131">Cell cycle</keyword>
<evidence type="ECO:0000256" key="7">
    <source>
        <dbReference type="SAM" id="Phobius"/>
    </source>
</evidence>
<keyword evidence="2" id="KW-0997">Cell inner membrane</keyword>